<dbReference type="EMBL" id="JAIWJX010000002">
    <property type="protein sequence ID" value="MCK6255257.1"/>
    <property type="molecule type" value="Genomic_DNA"/>
</dbReference>
<organism evidence="1 2">
    <name type="scientific">Fictibacillus marinisediminis</name>
    <dbReference type="NCBI Taxonomy" id="2878389"/>
    <lineage>
        <taxon>Bacteria</taxon>
        <taxon>Bacillati</taxon>
        <taxon>Bacillota</taxon>
        <taxon>Bacilli</taxon>
        <taxon>Bacillales</taxon>
        <taxon>Fictibacillaceae</taxon>
        <taxon>Fictibacillus</taxon>
    </lineage>
</organism>
<dbReference type="Proteomes" id="UP001139011">
    <property type="component" value="Unassembled WGS sequence"/>
</dbReference>
<comment type="caution">
    <text evidence="1">The sequence shown here is derived from an EMBL/GenBank/DDBJ whole genome shotgun (WGS) entry which is preliminary data.</text>
</comment>
<protein>
    <submittedName>
        <fullName evidence="1">Uncharacterized protein</fullName>
    </submittedName>
</protein>
<evidence type="ECO:0000313" key="1">
    <source>
        <dbReference type="EMBL" id="MCK6255257.1"/>
    </source>
</evidence>
<dbReference type="RefSeq" id="WP_248251119.1">
    <property type="nucleotide sequence ID" value="NZ_JAIWJX010000002.1"/>
</dbReference>
<evidence type="ECO:0000313" key="2">
    <source>
        <dbReference type="Proteomes" id="UP001139011"/>
    </source>
</evidence>
<reference evidence="1" key="1">
    <citation type="submission" date="2021-09" db="EMBL/GenBank/DDBJ databases">
        <title>Genome analysis of Fictibacillus sp. KIGAM418 isolated from marine sediment.</title>
        <authorList>
            <person name="Seo M.-J."/>
            <person name="Cho E.-S."/>
            <person name="Hwang C.Y."/>
        </authorList>
    </citation>
    <scope>NUCLEOTIDE SEQUENCE</scope>
    <source>
        <strain evidence="1">KIGAM418</strain>
    </source>
</reference>
<sequence length="97" mass="11376">MLKTQTAERVNMLFSLLGQQLEEKEYNKDRLQKITELCQLLKEDVEVGEQTSEVFNDIVAVGQDALETQGDKKSFLHSKEKELNEYYEHLKKLLEEQ</sequence>
<accession>A0A9X1X753</accession>
<name>A0A9X1X753_9BACL</name>
<keyword evidence="2" id="KW-1185">Reference proteome</keyword>
<proteinExistence type="predicted"/>
<dbReference type="AlphaFoldDB" id="A0A9X1X753"/>
<gene>
    <name evidence="1" type="ORF">LCY76_01175</name>
</gene>